<feature type="domain" description="MaoC-like" evidence="1">
    <location>
        <begin position="17"/>
        <end position="113"/>
    </location>
</feature>
<protein>
    <submittedName>
        <fullName evidence="2">MaoC family dehydratase</fullName>
    </submittedName>
</protein>
<name>A0ABD5YIZ2_9EURY</name>
<dbReference type="RefSeq" id="WP_248905072.1">
    <property type="nucleotide sequence ID" value="NZ_CP109979.1"/>
</dbReference>
<keyword evidence="3" id="KW-1185">Reference proteome</keyword>
<dbReference type="GeneID" id="76198738"/>
<dbReference type="Gene3D" id="3.10.129.10">
    <property type="entry name" value="Hotdog Thioesterase"/>
    <property type="match status" value="1"/>
</dbReference>
<evidence type="ECO:0000313" key="2">
    <source>
        <dbReference type="EMBL" id="MFC7189170.1"/>
    </source>
</evidence>
<dbReference type="InterPro" id="IPR052342">
    <property type="entry name" value="MCH/BMMD"/>
</dbReference>
<dbReference type="PANTHER" id="PTHR43664">
    <property type="entry name" value="MONOAMINE OXIDASE-RELATED"/>
    <property type="match status" value="1"/>
</dbReference>
<reference evidence="2 3" key="1">
    <citation type="journal article" date="2019" name="Int. J. Syst. Evol. Microbiol.">
        <title>The Global Catalogue of Microorganisms (GCM) 10K type strain sequencing project: providing services to taxonomists for standard genome sequencing and annotation.</title>
        <authorList>
            <consortium name="The Broad Institute Genomics Platform"/>
            <consortium name="The Broad Institute Genome Sequencing Center for Infectious Disease"/>
            <person name="Wu L."/>
            <person name="Ma J."/>
        </authorList>
    </citation>
    <scope>NUCLEOTIDE SEQUENCE [LARGE SCALE GENOMIC DNA]</scope>
    <source>
        <strain evidence="2 3">RDMS1</strain>
    </source>
</reference>
<gene>
    <name evidence="2" type="ORF">ACFQL7_04445</name>
</gene>
<dbReference type="AlphaFoldDB" id="A0ABD5YIZ2"/>
<accession>A0ABD5YIZ2</accession>
<dbReference type="EMBL" id="JBHTAX010000001">
    <property type="protein sequence ID" value="MFC7189170.1"/>
    <property type="molecule type" value="Genomic_DNA"/>
</dbReference>
<proteinExistence type="predicted"/>
<comment type="caution">
    <text evidence="2">The sequence shown here is derived from an EMBL/GenBank/DDBJ whole genome shotgun (WGS) entry which is preliminary data.</text>
</comment>
<dbReference type="InterPro" id="IPR002539">
    <property type="entry name" value="MaoC-like_dom"/>
</dbReference>
<evidence type="ECO:0000313" key="3">
    <source>
        <dbReference type="Proteomes" id="UP001596417"/>
    </source>
</evidence>
<dbReference type="PANTHER" id="PTHR43664:SF1">
    <property type="entry name" value="BETA-METHYLMALYL-COA DEHYDRATASE"/>
    <property type="match status" value="1"/>
</dbReference>
<sequence>MPSNVFPRYYEDCEIGQTTALGSYTVTEEEITEFATKYDPQPFHTDESAAKDSMFGGIIASGWQTAAICMRLFVDGALKDMASAGGRGVDELRWYAPIRPGDVLSVQIEIIETLPLEGNPELGEVHVKITGVNQNDELIISLTLLGMIERRKSIRSKGVERSQEEE</sequence>
<organism evidence="2 3">
    <name type="scientific">Halocatena marina</name>
    <dbReference type="NCBI Taxonomy" id="2934937"/>
    <lineage>
        <taxon>Archaea</taxon>
        <taxon>Methanobacteriati</taxon>
        <taxon>Methanobacteriota</taxon>
        <taxon>Stenosarchaea group</taxon>
        <taxon>Halobacteria</taxon>
        <taxon>Halobacteriales</taxon>
        <taxon>Natronomonadaceae</taxon>
        <taxon>Halocatena</taxon>
    </lineage>
</organism>
<dbReference type="Pfam" id="PF01575">
    <property type="entry name" value="MaoC_dehydratas"/>
    <property type="match status" value="1"/>
</dbReference>
<evidence type="ECO:0000259" key="1">
    <source>
        <dbReference type="Pfam" id="PF01575"/>
    </source>
</evidence>
<dbReference type="Proteomes" id="UP001596417">
    <property type="component" value="Unassembled WGS sequence"/>
</dbReference>
<dbReference type="SUPFAM" id="SSF54637">
    <property type="entry name" value="Thioesterase/thiol ester dehydrase-isomerase"/>
    <property type="match status" value="1"/>
</dbReference>
<dbReference type="CDD" id="cd03454">
    <property type="entry name" value="YdeM"/>
    <property type="match status" value="1"/>
</dbReference>
<dbReference type="InterPro" id="IPR029069">
    <property type="entry name" value="HotDog_dom_sf"/>
</dbReference>